<organism evidence="3 4">
    <name type="scientific">Modicella reniformis</name>
    <dbReference type="NCBI Taxonomy" id="1440133"/>
    <lineage>
        <taxon>Eukaryota</taxon>
        <taxon>Fungi</taxon>
        <taxon>Fungi incertae sedis</taxon>
        <taxon>Mucoromycota</taxon>
        <taxon>Mortierellomycotina</taxon>
        <taxon>Mortierellomycetes</taxon>
        <taxon>Mortierellales</taxon>
        <taxon>Mortierellaceae</taxon>
        <taxon>Modicella</taxon>
    </lineage>
</organism>
<dbReference type="EMBL" id="JAAAHW010000047">
    <property type="protein sequence ID" value="KAG0006851.1"/>
    <property type="molecule type" value="Genomic_DNA"/>
</dbReference>
<keyword evidence="4" id="KW-1185">Reference proteome</keyword>
<dbReference type="Gene3D" id="3.40.50.1820">
    <property type="entry name" value="alpha/beta hydrolase"/>
    <property type="match status" value="1"/>
</dbReference>
<evidence type="ECO:0000259" key="2">
    <source>
        <dbReference type="Pfam" id="PF01764"/>
    </source>
</evidence>
<sequence length="382" mass="43615">MEWTVDCSAAMSAAGSRTHPRQKHSVPEKFPVCYRHLQELCCSTSPTSQQQQPQLMERVSIKAMDYISFLMDGLSLYIRNLRKPSTIPGRSFWSRAYAMGLFPFLATSLIFVQWVLTLVIILISYTSLGKKTFRLFMRDQLILYDPADPIDPSGTEEALQQLSDIQPKEKYSFSYYLAHLFLNLSALVYERDDKLVRKAAGIMKDMNNENERTEAAAVLQASEEAIDFKAQLLGMRFMGISELKSLGGPYAGLFYNDESIVLVFKGTSVLAFNEYLLDLSIQRVDAREFLYGEAHKGFYEALFPDPMPKDCYEYATFDRTNPFQTIMDTIFEIAKKLKEKSGKPVNLWITGHSLGKRTRLLVIPSLHEAERRVGILFGHDRL</sequence>
<evidence type="ECO:0000256" key="1">
    <source>
        <dbReference type="SAM" id="Phobius"/>
    </source>
</evidence>
<comment type="caution">
    <text evidence="3">The sequence shown here is derived from an EMBL/GenBank/DDBJ whole genome shotgun (WGS) entry which is preliminary data.</text>
</comment>
<gene>
    <name evidence="3" type="ORF">BGZ65_002886</name>
</gene>
<dbReference type="InterPro" id="IPR002921">
    <property type="entry name" value="Fungal_lipase-type"/>
</dbReference>
<evidence type="ECO:0000313" key="3">
    <source>
        <dbReference type="EMBL" id="KAG0006851.1"/>
    </source>
</evidence>
<dbReference type="AlphaFoldDB" id="A0A9P6MLC7"/>
<dbReference type="OrthoDB" id="426718at2759"/>
<dbReference type="GO" id="GO:0006629">
    <property type="term" value="P:lipid metabolic process"/>
    <property type="evidence" value="ECO:0007669"/>
    <property type="project" value="InterPro"/>
</dbReference>
<dbReference type="Proteomes" id="UP000749646">
    <property type="component" value="Unassembled WGS sequence"/>
</dbReference>
<protein>
    <recommendedName>
        <fullName evidence="2">Fungal lipase-type domain-containing protein</fullName>
    </recommendedName>
</protein>
<evidence type="ECO:0000313" key="4">
    <source>
        <dbReference type="Proteomes" id="UP000749646"/>
    </source>
</evidence>
<keyword evidence="1" id="KW-0472">Membrane</keyword>
<accession>A0A9P6MLC7</accession>
<dbReference type="Pfam" id="PF01764">
    <property type="entry name" value="Lipase_3"/>
    <property type="match status" value="1"/>
</dbReference>
<feature type="domain" description="Fungal lipase-type" evidence="2">
    <location>
        <begin position="261"/>
        <end position="355"/>
    </location>
</feature>
<dbReference type="SUPFAM" id="SSF53474">
    <property type="entry name" value="alpha/beta-Hydrolases"/>
    <property type="match status" value="1"/>
</dbReference>
<dbReference type="InterPro" id="IPR029058">
    <property type="entry name" value="AB_hydrolase_fold"/>
</dbReference>
<keyword evidence="1" id="KW-1133">Transmembrane helix</keyword>
<keyword evidence="1" id="KW-0812">Transmembrane</keyword>
<feature type="transmembrane region" description="Helical" evidence="1">
    <location>
        <begin position="101"/>
        <end position="128"/>
    </location>
</feature>
<reference evidence="3" key="1">
    <citation type="journal article" date="2020" name="Fungal Divers.">
        <title>Resolving the Mortierellaceae phylogeny through synthesis of multi-gene phylogenetics and phylogenomics.</title>
        <authorList>
            <person name="Vandepol N."/>
            <person name="Liber J."/>
            <person name="Desiro A."/>
            <person name="Na H."/>
            <person name="Kennedy M."/>
            <person name="Barry K."/>
            <person name="Grigoriev I.V."/>
            <person name="Miller A.N."/>
            <person name="O'Donnell K."/>
            <person name="Stajich J.E."/>
            <person name="Bonito G."/>
        </authorList>
    </citation>
    <scope>NUCLEOTIDE SEQUENCE</scope>
    <source>
        <strain evidence="3">MES-2147</strain>
    </source>
</reference>
<proteinExistence type="predicted"/>
<name>A0A9P6MLC7_9FUNG</name>